<dbReference type="Gene3D" id="3.10.129.10">
    <property type="entry name" value="Hotdog Thioesterase"/>
    <property type="match status" value="1"/>
</dbReference>
<dbReference type="CDD" id="cd03443">
    <property type="entry name" value="PaaI_thioesterase"/>
    <property type="match status" value="1"/>
</dbReference>
<dbReference type="InterPro" id="IPR006683">
    <property type="entry name" value="Thioestr_dom"/>
</dbReference>
<organism evidence="2 3">
    <name type="scientific">Chromatocurvus halotolerans</name>
    <dbReference type="NCBI Taxonomy" id="1132028"/>
    <lineage>
        <taxon>Bacteria</taxon>
        <taxon>Pseudomonadati</taxon>
        <taxon>Pseudomonadota</taxon>
        <taxon>Gammaproteobacteria</taxon>
        <taxon>Cellvibrionales</taxon>
        <taxon>Halieaceae</taxon>
        <taxon>Chromatocurvus</taxon>
    </lineage>
</organism>
<keyword evidence="3" id="KW-1185">Reference proteome</keyword>
<dbReference type="InterPro" id="IPR029069">
    <property type="entry name" value="HotDog_dom_sf"/>
</dbReference>
<dbReference type="GO" id="GO:0016790">
    <property type="term" value="F:thiolester hydrolase activity"/>
    <property type="evidence" value="ECO:0007669"/>
    <property type="project" value="UniProtKB-ARBA"/>
</dbReference>
<protein>
    <submittedName>
        <fullName evidence="2">Uncharacterized protein (TIGR00369 family)</fullName>
    </submittedName>
</protein>
<dbReference type="Proteomes" id="UP000294980">
    <property type="component" value="Unassembled WGS sequence"/>
</dbReference>
<evidence type="ECO:0000313" key="3">
    <source>
        <dbReference type="Proteomes" id="UP000294980"/>
    </source>
</evidence>
<feature type="domain" description="Thioesterase" evidence="1">
    <location>
        <begin position="50"/>
        <end position="124"/>
    </location>
</feature>
<accession>A0A4R2KPZ4</accession>
<comment type="caution">
    <text evidence="2">The sequence shown here is derived from an EMBL/GenBank/DDBJ whole genome shotgun (WGS) entry which is preliminary data.</text>
</comment>
<dbReference type="RefSeq" id="WP_240624350.1">
    <property type="nucleotide sequence ID" value="NZ_QQSW01000009.1"/>
</dbReference>
<evidence type="ECO:0000313" key="2">
    <source>
        <dbReference type="EMBL" id="TCO75664.1"/>
    </source>
</evidence>
<gene>
    <name evidence="2" type="ORF">EV688_10782</name>
</gene>
<reference evidence="2 3" key="1">
    <citation type="submission" date="2019-03" db="EMBL/GenBank/DDBJ databases">
        <title>Genomic Encyclopedia of Type Strains, Phase IV (KMG-IV): sequencing the most valuable type-strain genomes for metagenomic binning, comparative biology and taxonomic classification.</title>
        <authorList>
            <person name="Goeker M."/>
        </authorList>
    </citation>
    <scope>NUCLEOTIDE SEQUENCE [LARGE SCALE GENOMIC DNA]</scope>
    <source>
        <strain evidence="2 3">DSM 23344</strain>
    </source>
</reference>
<evidence type="ECO:0000259" key="1">
    <source>
        <dbReference type="Pfam" id="PF03061"/>
    </source>
</evidence>
<dbReference type="AlphaFoldDB" id="A0A4R2KPZ4"/>
<sequence>MSPDSVPEGFELMPEGLAYSDSLQPYYRCVGANRELMFGLRVLDQHCNLMGICHGGALMTLADIAAASTVSSQLEAPRGLPTVSLSFDFIAPGRKGSWLQTHTDHVETKRRFGFCSGVIRDGDKVIARYSGTFYIPDHQGVWKDDAGRAAAAKIFSV</sequence>
<proteinExistence type="predicted"/>
<dbReference type="Pfam" id="PF03061">
    <property type="entry name" value="4HBT"/>
    <property type="match status" value="1"/>
</dbReference>
<name>A0A4R2KPZ4_9GAMM</name>
<dbReference type="EMBL" id="SLWX01000007">
    <property type="protein sequence ID" value="TCO75664.1"/>
    <property type="molecule type" value="Genomic_DNA"/>
</dbReference>
<dbReference type="SUPFAM" id="SSF54637">
    <property type="entry name" value="Thioesterase/thiol ester dehydrase-isomerase"/>
    <property type="match status" value="1"/>
</dbReference>